<dbReference type="RefSeq" id="WP_087185901.1">
    <property type="nucleotide sequence ID" value="NZ_DBEYNO010000066.1"/>
</dbReference>
<accession>A0A1Y3U5W0</accession>
<evidence type="ECO:0000313" key="2">
    <source>
        <dbReference type="Proteomes" id="UP000196560"/>
    </source>
</evidence>
<reference evidence="2" key="1">
    <citation type="submission" date="2017-04" db="EMBL/GenBank/DDBJ databases">
        <title>Function of individual gut microbiota members based on whole genome sequencing of pure cultures obtained from chicken caecum.</title>
        <authorList>
            <person name="Medvecky M."/>
            <person name="Cejkova D."/>
            <person name="Polansky O."/>
            <person name="Karasova D."/>
            <person name="Kubasova T."/>
            <person name="Cizek A."/>
            <person name="Rychlik I."/>
        </authorList>
    </citation>
    <scope>NUCLEOTIDE SEQUENCE [LARGE SCALE GENOMIC DNA]</scope>
    <source>
        <strain evidence="2">An70</strain>
    </source>
</reference>
<comment type="caution">
    <text evidence="1">The sequence shown here is derived from an EMBL/GenBank/DDBJ whole genome shotgun (WGS) entry which is preliminary data.</text>
</comment>
<dbReference type="Proteomes" id="UP000196560">
    <property type="component" value="Unassembled WGS sequence"/>
</dbReference>
<dbReference type="EMBL" id="NFHO01000002">
    <property type="protein sequence ID" value="OUN44164.1"/>
    <property type="molecule type" value="Genomic_DNA"/>
</dbReference>
<organism evidence="1 2">
    <name type="scientific">Enorma massiliensis</name>
    <dbReference type="NCBI Taxonomy" id="1472761"/>
    <lineage>
        <taxon>Bacteria</taxon>
        <taxon>Bacillati</taxon>
        <taxon>Actinomycetota</taxon>
        <taxon>Coriobacteriia</taxon>
        <taxon>Coriobacteriales</taxon>
        <taxon>Coriobacteriaceae</taxon>
        <taxon>Enorma</taxon>
    </lineage>
</organism>
<sequence>MRTVTRAIAGTLLGIVIVLGVLSAAWNFALKGTPLEDMIGTGVANAALDASGIKGQIDSTLRENVSAIASATGMSESQVTSAIDQLNIESWSVTTLPSDASATGTFNTTYQGASATVTTYADPSYVTVDALGQELTLSVPESAQSYVSLLAYL</sequence>
<evidence type="ECO:0000313" key="1">
    <source>
        <dbReference type="EMBL" id="OUN44164.1"/>
    </source>
</evidence>
<dbReference type="eggNOG" id="ENOG5031TSZ">
    <property type="taxonomic scope" value="Bacteria"/>
</dbReference>
<dbReference type="AlphaFoldDB" id="A0A1Y3U5W0"/>
<proteinExistence type="predicted"/>
<name>A0A1Y3U5W0_9ACTN</name>
<gene>
    <name evidence="1" type="ORF">B5G21_02565</name>
</gene>
<keyword evidence="2" id="KW-1185">Reference proteome</keyword>
<protein>
    <submittedName>
        <fullName evidence="1">Uncharacterized protein</fullName>
    </submittedName>
</protein>